<dbReference type="Pfam" id="PF00672">
    <property type="entry name" value="HAMP"/>
    <property type="match status" value="1"/>
</dbReference>
<keyword evidence="12" id="KW-0812">Transmembrane</keyword>
<dbReference type="Pfam" id="PF06580">
    <property type="entry name" value="His_kinase"/>
    <property type="match status" value="1"/>
</dbReference>
<dbReference type="OrthoDB" id="2483506at2"/>
<comment type="subcellular location">
    <subcellularLocation>
        <location evidence="2">Cell membrane</location>
        <topology evidence="2">Multi-pass membrane protein</topology>
    </subcellularLocation>
</comment>
<dbReference type="SUPFAM" id="SSF158472">
    <property type="entry name" value="HAMP domain-like"/>
    <property type="match status" value="1"/>
</dbReference>
<evidence type="ECO:0000256" key="7">
    <source>
        <dbReference type="ARBA" id="ARBA00022741"/>
    </source>
</evidence>
<feature type="domain" description="HAMP" evidence="14">
    <location>
        <begin position="661"/>
        <end position="713"/>
    </location>
</feature>
<organism evidence="15 16">
    <name type="scientific">Cohnella fermenti</name>
    <dbReference type="NCBI Taxonomy" id="2565925"/>
    <lineage>
        <taxon>Bacteria</taxon>
        <taxon>Bacillati</taxon>
        <taxon>Bacillota</taxon>
        <taxon>Bacilli</taxon>
        <taxon>Bacillales</taxon>
        <taxon>Paenibacillaceae</taxon>
        <taxon>Cohnella</taxon>
    </lineage>
</organism>
<dbReference type="PANTHER" id="PTHR34220">
    <property type="entry name" value="SENSOR HISTIDINE KINASE YPDA"/>
    <property type="match status" value="1"/>
</dbReference>
<evidence type="ECO:0000256" key="5">
    <source>
        <dbReference type="ARBA" id="ARBA00022553"/>
    </source>
</evidence>
<dbReference type="InterPro" id="IPR005467">
    <property type="entry name" value="His_kinase_dom"/>
</dbReference>
<feature type="transmembrane region" description="Helical" evidence="12">
    <location>
        <begin position="641"/>
        <end position="664"/>
    </location>
</feature>
<feature type="transmembrane region" description="Helical" evidence="12">
    <location>
        <begin position="311"/>
        <end position="333"/>
    </location>
</feature>
<keyword evidence="6" id="KW-0808">Transferase</keyword>
<keyword evidence="11 12" id="KW-0472">Membrane</keyword>
<dbReference type="GO" id="GO:0005886">
    <property type="term" value="C:plasma membrane"/>
    <property type="evidence" value="ECO:0007669"/>
    <property type="project" value="UniProtKB-SubCell"/>
</dbReference>
<dbReference type="GO" id="GO:0005524">
    <property type="term" value="F:ATP binding"/>
    <property type="evidence" value="ECO:0007669"/>
    <property type="project" value="UniProtKB-KW"/>
</dbReference>
<comment type="caution">
    <text evidence="15">The sequence shown here is derived from an EMBL/GenBank/DDBJ whole genome shotgun (WGS) entry which is preliminary data.</text>
</comment>
<dbReference type="Gene3D" id="6.10.340.10">
    <property type="match status" value="1"/>
</dbReference>
<evidence type="ECO:0000256" key="2">
    <source>
        <dbReference type="ARBA" id="ARBA00004651"/>
    </source>
</evidence>
<dbReference type="InterPro" id="IPR003594">
    <property type="entry name" value="HATPase_dom"/>
</dbReference>
<dbReference type="EC" id="2.7.13.3" evidence="3"/>
<dbReference type="PANTHER" id="PTHR34220:SF7">
    <property type="entry name" value="SENSOR HISTIDINE KINASE YPDA"/>
    <property type="match status" value="1"/>
</dbReference>
<dbReference type="InterPro" id="IPR050640">
    <property type="entry name" value="Bact_2-comp_sensor_kinase"/>
</dbReference>
<dbReference type="InterPro" id="IPR003660">
    <property type="entry name" value="HAMP_dom"/>
</dbReference>
<reference evidence="15 16" key="1">
    <citation type="submission" date="2019-04" db="EMBL/GenBank/DDBJ databases">
        <title>Cohnella sp. nov. isolated from preserved vegetables.</title>
        <authorList>
            <person name="Lin S.-Y."/>
            <person name="Hung M.-H."/>
            <person name="Young C.-C."/>
        </authorList>
    </citation>
    <scope>NUCLEOTIDE SEQUENCE [LARGE SCALE GENOMIC DNA]</scope>
    <source>
        <strain evidence="15 16">CC-MHH1044</strain>
    </source>
</reference>
<accession>A0A4S4BNY1</accession>
<evidence type="ECO:0000256" key="12">
    <source>
        <dbReference type="SAM" id="Phobius"/>
    </source>
</evidence>
<name>A0A4S4BNY1_9BACL</name>
<dbReference type="SMART" id="SM00304">
    <property type="entry name" value="HAMP"/>
    <property type="match status" value="1"/>
</dbReference>
<dbReference type="CDD" id="cd06225">
    <property type="entry name" value="HAMP"/>
    <property type="match status" value="1"/>
</dbReference>
<keyword evidence="8 15" id="KW-0418">Kinase</keyword>
<gene>
    <name evidence="15" type="ORF">E6C55_18650</name>
</gene>
<dbReference type="SUPFAM" id="SSF55874">
    <property type="entry name" value="ATPase domain of HSP90 chaperone/DNA topoisomerase II/histidine kinase"/>
    <property type="match status" value="1"/>
</dbReference>
<evidence type="ECO:0000313" key="16">
    <source>
        <dbReference type="Proteomes" id="UP000310636"/>
    </source>
</evidence>
<sequence>MNSMTHRKRIVASSLLLLLSALVLFGIYGYVNMNKIRNEAEYYRQSHLLSQLEYNAMSVLKQANAFSAHIKSEEYTAYSSEFLGLGTSAEGQEAMWELNDKISRLYMKPELIQSLYILGEDSKQLNYARAFDQPSPLAEELPWIEDLNGTGIMEALTAKGIGFPVYIQEGELQRQMRRKWTYVSDLQLQRASEFVHALEGKWIINNGINDYTLSLMVLGDDFPREFLMEDEEEDSRHLSIYTDQGIGTWGASLVPLDFSGQPDLPDGQTSWTRMSGDKGQVHYIKKLAPYGVVLVWTEGKAGWSGGFSRTIATIGAAFVLLLSGSLILSMMLAKSILSPLHKLSRFIRSQGGALPLSTYSWRRSSDKQADKLLAATSIRTKLVLLFLATVLVPLLTMVVLYSALQNHYARQEWKRTAEALSGQMGWTVSKQAEVFEGAAHALAANDMLSAYLTLPSGSFQAASGAAANGRSGAIYPESEEFAYFILYDMNGSARYSTIFSNNLSLFYLEPQGEGEESPAIAWLPEAPDVYNHLAGQLIKQIYRGGRDERGTPLGYLQLVLKPDAFQAVERLGGAAFRIEDGQGQLMFQSQGYEERDLLSGHAPASAGRDISLVLTENVPKFDWSVTVKFSFDAWHDRNRELLWVVASVALLCFLVALTLSRWLVRPIGLLQEAMERINEHRVPLAAGSGARDEVSLLAQHYNRMVEKINQLVEEDYRSKLREKELNELKTQAEMSMLQQQINPHFLYNTLESINMEAQRNNGEAVNKMIGSLAKLFRYSIRSGPEQGVPLETEIEYTKYYITVQENRFKDRFAVKWDIDPASLSFAVLKLILQPIVENAINHGLSEYASGGELSISSRLEEGRLVIAIADNGTGMRVPELERLRERLKLKPEDGQRPTGASVQRGIGLGNVYRRLKIYYGDQADVRVESRFMRGTTVTLIIPGADEGSESK</sequence>
<evidence type="ECO:0000256" key="4">
    <source>
        <dbReference type="ARBA" id="ARBA00022475"/>
    </source>
</evidence>
<evidence type="ECO:0000256" key="8">
    <source>
        <dbReference type="ARBA" id="ARBA00022777"/>
    </source>
</evidence>
<dbReference type="GO" id="GO:0000155">
    <property type="term" value="F:phosphorelay sensor kinase activity"/>
    <property type="evidence" value="ECO:0007669"/>
    <property type="project" value="InterPro"/>
</dbReference>
<dbReference type="SMART" id="SM00387">
    <property type="entry name" value="HATPase_c"/>
    <property type="match status" value="1"/>
</dbReference>
<dbReference type="EMBL" id="SSOB01000024">
    <property type="protein sequence ID" value="THF76555.1"/>
    <property type="molecule type" value="Genomic_DNA"/>
</dbReference>
<keyword evidence="7" id="KW-0547">Nucleotide-binding</keyword>
<keyword evidence="12" id="KW-1133">Transmembrane helix</keyword>
<keyword evidence="9" id="KW-0067">ATP-binding</keyword>
<dbReference type="InterPro" id="IPR010559">
    <property type="entry name" value="Sig_transdc_His_kin_internal"/>
</dbReference>
<evidence type="ECO:0000259" key="13">
    <source>
        <dbReference type="PROSITE" id="PS50109"/>
    </source>
</evidence>
<evidence type="ECO:0000256" key="1">
    <source>
        <dbReference type="ARBA" id="ARBA00000085"/>
    </source>
</evidence>
<evidence type="ECO:0000256" key="10">
    <source>
        <dbReference type="ARBA" id="ARBA00023012"/>
    </source>
</evidence>
<dbReference type="Proteomes" id="UP000310636">
    <property type="component" value="Unassembled WGS sequence"/>
</dbReference>
<dbReference type="InterPro" id="IPR036890">
    <property type="entry name" value="HATPase_C_sf"/>
</dbReference>
<dbReference type="AlphaFoldDB" id="A0A4S4BNY1"/>
<evidence type="ECO:0000259" key="14">
    <source>
        <dbReference type="PROSITE" id="PS50885"/>
    </source>
</evidence>
<evidence type="ECO:0000256" key="6">
    <source>
        <dbReference type="ARBA" id="ARBA00022679"/>
    </source>
</evidence>
<evidence type="ECO:0000256" key="9">
    <source>
        <dbReference type="ARBA" id="ARBA00022840"/>
    </source>
</evidence>
<dbReference type="Pfam" id="PF02518">
    <property type="entry name" value="HATPase_c"/>
    <property type="match status" value="1"/>
</dbReference>
<feature type="domain" description="Histidine kinase" evidence="13">
    <location>
        <begin position="828"/>
        <end position="945"/>
    </location>
</feature>
<evidence type="ECO:0000256" key="11">
    <source>
        <dbReference type="ARBA" id="ARBA00023136"/>
    </source>
</evidence>
<dbReference type="Gene3D" id="3.30.565.10">
    <property type="entry name" value="Histidine kinase-like ATPase, C-terminal domain"/>
    <property type="match status" value="1"/>
</dbReference>
<protein>
    <recommendedName>
        <fullName evidence="3">histidine kinase</fullName>
        <ecNumber evidence="3">2.7.13.3</ecNumber>
    </recommendedName>
</protein>
<keyword evidence="16" id="KW-1185">Reference proteome</keyword>
<proteinExistence type="predicted"/>
<keyword evidence="10" id="KW-0902">Two-component regulatory system</keyword>
<dbReference type="PROSITE" id="PS50109">
    <property type="entry name" value="HIS_KIN"/>
    <property type="match status" value="1"/>
</dbReference>
<evidence type="ECO:0000313" key="15">
    <source>
        <dbReference type="EMBL" id="THF76555.1"/>
    </source>
</evidence>
<keyword evidence="5" id="KW-0597">Phosphoprotein</keyword>
<comment type="catalytic activity">
    <reaction evidence="1">
        <text>ATP + protein L-histidine = ADP + protein N-phospho-L-histidine.</text>
        <dbReference type="EC" id="2.7.13.3"/>
    </reaction>
</comment>
<evidence type="ECO:0000256" key="3">
    <source>
        <dbReference type="ARBA" id="ARBA00012438"/>
    </source>
</evidence>
<dbReference type="PROSITE" id="PS50885">
    <property type="entry name" value="HAMP"/>
    <property type="match status" value="1"/>
</dbReference>
<keyword evidence="4" id="KW-1003">Cell membrane</keyword>
<feature type="transmembrane region" description="Helical" evidence="12">
    <location>
        <begin position="382"/>
        <end position="404"/>
    </location>
</feature>